<dbReference type="Pfam" id="PF07568">
    <property type="entry name" value="HisKA_2"/>
    <property type="match status" value="1"/>
</dbReference>
<dbReference type="SMART" id="SM00387">
    <property type="entry name" value="HATPase_c"/>
    <property type="match status" value="1"/>
</dbReference>
<evidence type="ECO:0000313" key="10">
    <source>
        <dbReference type="Proteomes" id="UP000263993"/>
    </source>
</evidence>
<keyword evidence="10" id="KW-1185">Reference proteome</keyword>
<sequence>MLTADAARQLGITPVSVVHRTYRLGEVSHAYVRSLTGHLSEDLTEACNAISIAASWPVTRCHVISMYEKELRWHKATESKLREAVIRERALLHQKDAMIQQMDVLGKESEHRFLNGLQLITSLLTAQSRGTTDPEAAAQLMIAANRVATLARVHRHLHALDKTESVQFKPYLEELCHDIADMTANEIPRRSIRVEGDALRIPSVTAIPLGFIANELITNSIKYAKGNVTVDLKSTPEGNCVLSVSDDGPASPAPFDPMATPGLGMKIITALTRQIGGDFHFAKGDRDHGPRFSVTFKPQDMHS</sequence>
<dbReference type="GO" id="GO:0004673">
    <property type="term" value="F:protein histidine kinase activity"/>
    <property type="evidence" value="ECO:0007669"/>
    <property type="project" value="UniProtKB-EC"/>
</dbReference>
<dbReference type="InterPro" id="IPR003594">
    <property type="entry name" value="HATPase_dom"/>
</dbReference>
<proteinExistence type="predicted"/>
<evidence type="ECO:0000256" key="6">
    <source>
        <dbReference type="ARBA" id="ARBA00022777"/>
    </source>
</evidence>
<evidence type="ECO:0000259" key="8">
    <source>
        <dbReference type="SMART" id="SM00387"/>
    </source>
</evidence>
<protein>
    <recommendedName>
        <fullName evidence="2">histidine kinase</fullName>
        <ecNumber evidence="2">2.7.13.3</ecNumber>
    </recommendedName>
</protein>
<gene>
    <name evidence="9" type="ORF">DXH78_08505</name>
</gene>
<dbReference type="Gene3D" id="3.30.565.10">
    <property type="entry name" value="Histidine kinase-like ATPase, C-terminal domain"/>
    <property type="match status" value="1"/>
</dbReference>
<dbReference type="PANTHER" id="PTHR41523:SF8">
    <property type="entry name" value="ETHYLENE RESPONSE SENSOR PROTEIN"/>
    <property type="match status" value="1"/>
</dbReference>
<comment type="caution">
    <text evidence="9">The sequence shown here is derived from an EMBL/GenBank/DDBJ whole genome shotgun (WGS) entry which is preliminary data.</text>
</comment>
<dbReference type="EC" id="2.7.13.3" evidence="2"/>
<feature type="domain" description="Histidine kinase/HSP90-like ATPase" evidence="8">
    <location>
        <begin position="204"/>
        <end position="300"/>
    </location>
</feature>
<keyword evidence="3" id="KW-0597">Phosphoprotein</keyword>
<keyword evidence="4" id="KW-0808">Transferase</keyword>
<evidence type="ECO:0000256" key="3">
    <source>
        <dbReference type="ARBA" id="ARBA00022553"/>
    </source>
</evidence>
<dbReference type="Proteomes" id="UP000263993">
    <property type="component" value="Unassembled WGS sequence"/>
</dbReference>
<name>A0A371BAF5_9BRAD</name>
<dbReference type="SUPFAM" id="SSF55874">
    <property type="entry name" value="ATPase domain of HSP90 chaperone/DNA topoisomerase II/histidine kinase"/>
    <property type="match status" value="1"/>
</dbReference>
<dbReference type="InterPro" id="IPR011495">
    <property type="entry name" value="Sig_transdc_His_kin_sub2_dim/P"/>
</dbReference>
<comment type="catalytic activity">
    <reaction evidence="1">
        <text>ATP + protein L-histidine = ADP + protein N-phospho-L-histidine.</text>
        <dbReference type="EC" id="2.7.13.3"/>
    </reaction>
</comment>
<organism evidence="9 10">
    <name type="scientific">Undibacter mobilis</name>
    <dbReference type="NCBI Taxonomy" id="2292256"/>
    <lineage>
        <taxon>Bacteria</taxon>
        <taxon>Pseudomonadati</taxon>
        <taxon>Pseudomonadota</taxon>
        <taxon>Alphaproteobacteria</taxon>
        <taxon>Hyphomicrobiales</taxon>
        <taxon>Nitrobacteraceae</taxon>
        <taxon>Undibacter</taxon>
    </lineage>
</organism>
<dbReference type="GO" id="GO:0005524">
    <property type="term" value="F:ATP binding"/>
    <property type="evidence" value="ECO:0007669"/>
    <property type="project" value="UniProtKB-KW"/>
</dbReference>
<dbReference type="Pfam" id="PF02518">
    <property type="entry name" value="HATPase_c"/>
    <property type="match status" value="1"/>
</dbReference>
<evidence type="ECO:0000256" key="4">
    <source>
        <dbReference type="ARBA" id="ARBA00022679"/>
    </source>
</evidence>
<dbReference type="RefSeq" id="WP_115516623.1">
    <property type="nucleotide sequence ID" value="NZ_QRGO01000001.1"/>
</dbReference>
<evidence type="ECO:0000256" key="2">
    <source>
        <dbReference type="ARBA" id="ARBA00012438"/>
    </source>
</evidence>
<keyword evidence="6 9" id="KW-0418">Kinase</keyword>
<keyword evidence="7" id="KW-0067">ATP-binding</keyword>
<accession>A0A371BAF5</accession>
<evidence type="ECO:0000256" key="5">
    <source>
        <dbReference type="ARBA" id="ARBA00022741"/>
    </source>
</evidence>
<reference evidence="10" key="1">
    <citation type="submission" date="2018-08" db="EMBL/GenBank/DDBJ databases">
        <authorList>
            <person name="Kim S.-J."/>
            <person name="Jung G.-Y."/>
        </authorList>
    </citation>
    <scope>NUCLEOTIDE SEQUENCE [LARGE SCALE GENOMIC DNA]</scope>
    <source>
        <strain evidence="10">GY_H</strain>
    </source>
</reference>
<dbReference type="AlphaFoldDB" id="A0A371BAF5"/>
<evidence type="ECO:0000256" key="1">
    <source>
        <dbReference type="ARBA" id="ARBA00000085"/>
    </source>
</evidence>
<dbReference type="OrthoDB" id="9767435at2"/>
<evidence type="ECO:0000256" key="7">
    <source>
        <dbReference type="ARBA" id="ARBA00022840"/>
    </source>
</evidence>
<dbReference type="EMBL" id="QRGO01000001">
    <property type="protein sequence ID" value="RDV04599.1"/>
    <property type="molecule type" value="Genomic_DNA"/>
</dbReference>
<dbReference type="PANTHER" id="PTHR41523">
    <property type="entry name" value="TWO-COMPONENT SYSTEM SENSOR PROTEIN"/>
    <property type="match status" value="1"/>
</dbReference>
<dbReference type="InterPro" id="IPR036890">
    <property type="entry name" value="HATPase_C_sf"/>
</dbReference>
<evidence type="ECO:0000313" key="9">
    <source>
        <dbReference type="EMBL" id="RDV04599.1"/>
    </source>
</evidence>
<keyword evidence="5" id="KW-0547">Nucleotide-binding</keyword>